<sequence>MRDYRWPYPSDLSDAEWALFAPLLPPPAARGRPRKWPARLIADAVFYLLRTGCAWRMLPREYPPWPTVFAHFRRWRRDGTLRRAHDALRGRVRAREGRAAAPSAAIIDSQSAKTTGVGGPNRGYDAAKRLKGRKRHLLVDAAGLVLRACVHGADVLDRAGARRLVETARPDELPRLQLVWADQGYTGAFAEWLEERRGWRLEVVRHPEAQLWRYGLEERPKGVFRVLPRRWVVERTFAWLGQSRRLSKDYERLPATAEAMIYGAMSRLMLRRLAQVAA</sequence>
<dbReference type="Pfam" id="PF13340">
    <property type="entry name" value="DUF4096"/>
    <property type="match status" value="1"/>
</dbReference>
<proteinExistence type="predicted"/>
<evidence type="ECO:0000259" key="1">
    <source>
        <dbReference type="Pfam" id="PF01609"/>
    </source>
</evidence>
<dbReference type="GO" id="GO:0003677">
    <property type="term" value="F:DNA binding"/>
    <property type="evidence" value="ECO:0007669"/>
    <property type="project" value="InterPro"/>
</dbReference>
<feature type="domain" description="Insertion element IS402-like" evidence="2">
    <location>
        <begin position="12"/>
        <end position="85"/>
    </location>
</feature>
<dbReference type="EMBL" id="CADCTX010000843">
    <property type="protein sequence ID" value="CAA9354414.1"/>
    <property type="molecule type" value="Genomic_DNA"/>
</dbReference>
<reference evidence="3" key="1">
    <citation type="submission" date="2020-02" db="EMBL/GenBank/DDBJ databases">
        <authorList>
            <person name="Meier V. D."/>
        </authorList>
    </citation>
    <scope>NUCLEOTIDE SEQUENCE</scope>
    <source>
        <strain evidence="3">AVDCRST_MAG40</strain>
    </source>
</reference>
<feature type="domain" description="Transposase IS4-like" evidence="1">
    <location>
        <begin position="102"/>
        <end position="267"/>
    </location>
</feature>
<dbReference type="InterPro" id="IPR025161">
    <property type="entry name" value="IS402-like_dom"/>
</dbReference>
<accession>A0A6J4MAM9</accession>
<dbReference type="GO" id="GO:0006313">
    <property type="term" value="P:DNA transposition"/>
    <property type="evidence" value="ECO:0007669"/>
    <property type="project" value="InterPro"/>
</dbReference>
<dbReference type="NCBIfam" id="NF033580">
    <property type="entry name" value="transpos_IS5_3"/>
    <property type="match status" value="1"/>
</dbReference>
<dbReference type="PANTHER" id="PTHR30007:SF0">
    <property type="entry name" value="TRANSPOSASE"/>
    <property type="match status" value="1"/>
</dbReference>
<dbReference type="InterPro" id="IPR002559">
    <property type="entry name" value="Transposase_11"/>
</dbReference>
<organism evidence="3">
    <name type="scientific">uncultured Gemmatimonadaceae bacterium</name>
    <dbReference type="NCBI Taxonomy" id="246130"/>
    <lineage>
        <taxon>Bacteria</taxon>
        <taxon>Pseudomonadati</taxon>
        <taxon>Gemmatimonadota</taxon>
        <taxon>Gemmatimonadia</taxon>
        <taxon>Gemmatimonadales</taxon>
        <taxon>Gemmatimonadaceae</taxon>
        <taxon>environmental samples</taxon>
    </lineage>
</organism>
<dbReference type="AlphaFoldDB" id="A0A6J4MAM9"/>
<evidence type="ECO:0000259" key="2">
    <source>
        <dbReference type="Pfam" id="PF13340"/>
    </source>
</evidence>
<protein>
    <submittedName>
        <fullName evidence="3">Mobile element protein</fullName>
    </submittedName>
</protein>
<evidence type="ECO:0000313" key="3">
    <source>
        <dbReference type="EMBL" id="CAA9354414.1"/>
    </source>
</evidence>
<dbReference type="GO" id="GO:0004803">
    <property type="term" value="F:transposase activity"/>
    <property type="evidence" value="ECO:0007669"/>
    <property type="project" value="InterPro"/>
</dbReference>
<dbReference type="Pfam" id="PF01609">
    <property type="entry name" value="DDE_Tnp_1"/>
    <property type="match status" value="1"/>
</dbReference>
<dbReference type="PANTHER" id="PTHR30007">
    <property type="entry name" value="PHP DOMAIN PROTEIN"/>
    <property type="match status" value="1"/>
</dbReference>
<gene>
    <name evidence="3" type="ORF">AVDCRST_MAG40-3069</name>
</gene>
<name>A0A6J4MAM9_9BACT</name>